<dbReference type="AlphaFoldDB" id="A0A087UV87"/>
<name>A0A087UV87_STEMI</name>
<gene>
    <name evidence="1" type="ORF">X975_06495</name>
</gene>
<dbReference type="EMBL" id="KK121809">
    <property type="protein sequence ID" value="KFM81276.1"/>
    <property type="molecule type" value="Genomic_DNA"/>
</dbReference>
<reference evidence="1 2" key="1">
    <citation type="submission" date="2013-11" db="EMBL/GenBank/DDBJ databases">
        <title>Genome sequencing of Stegodyphus mimosarum.</title>
        <authorList>
            <person name="Bechsgaard J."/>
        </authorList>
    </citation>
    <scope>NUCLEOTIDE SEQUENCE [LARGE SCALE GENOMIC DNA]</scope>
</reference>
<sequence length="198" mass="22319">MSKCLSKNKHILLSAVTEEGFVQLFEHVLNGVIKKPLLPKMTIHIVSKPNGRDSKPQTIPIIASKVCDDTGFCIVAYGCHKNPIFEKVNISECPKNLTLVRNKCLCCTDCSEKRNLEVCSSIENGFKSKDVSPLNGSFKSKKQKLLDFEQKYTDVTEDKYAEQTDALKTKIILNETRLPSLPSNMKKRLKITEDEFHG</sequence>
<protein>
    <submittedName>
        <fullName evidence="1">WD repeat-containing protein 43</fullName>
    </submittedName>
</protein>
<accession>A0A087UV87</accession>
<feature type="non-terminal residue" evidence="1">
    <location>
        <position position="198"/>
    </location>
</feature>
<keyword evidence="2" id="KW-1185">Reference proteome</keyword>
<dbReference type="OrthoDB" id="30195at2759"/>
<evidence type="ECO:0000313" key="1">
    <source>
        <dbReference type="EMBL" id="KFM81276.1"/>
    </source>
</evidence>
<dbReference type="STRING" id="407821.A0A087UV87"/>
<evidence type="ECO:0000313" key="2">
    <source>
        <dbReference type="Proteomes" id="UP000054359"/>
    </source>
</evidence>
<dbReference type="Proteomes" id="UP000054359">
    <property type="component" value="Unassembled WGS sequence"/>
</dbReference>
<proteinExistence type="predicted"/>
<organism evidence="1 2">
    <name type="scientific">Stegodyphus mimosarum</name>
    <name type="common">African social velvet spider</name>
    <dbReference type="NCBI Taxonomy" id="407821"/>
    <lineage>
        <taxon>Eukaryota</taxon>
        <taxon>Metazoa</taxon>
        <taxon>Ecdysozoa</taxon>
        <taxon>Arthropoda</taxon>
        <taxon>Chelicerata</taxon>
        <taxon>Arachnida</taxon>
        <taxon>Araneae</taxon>
        <taxon>Araneomorphae</taxon>
        <taxon>Entelegynae</taxon>
        <taxon>Eresoidea</taxon>
        <taxon>Eresidae</taxon>
        <taxon>Stegodyphus</taxon>
    </lineage>
</organism>